<evidence type="ECO:0000313" key="2">
    <source>
        <dbReference type="EMBL" id="KAK7042403.1"/>
    </source>
</evidence>
<accession>A0AAW0CVJ4</accession>
<sequence>MQYRGKLQSSRAPSDSNEDELIQSCQKALCIDPCRPFSFGVTLDGDELRIWFFSRSHELASSSFNGISEASKLIRVVLSLVFATAEQLGYDTTMSHIGDAGSAQVKLTAGHNVYTTTQLLFERDQDGSCGKSTRVWEAYREDDPGRTPVAIKDVWVFADAVQEGISLLELHEKLRTLSHPSLPRPPEQYFLTVVEHGFVPTSDGVDDDTLIMTT</sequence>
<gene>
    <name evidence="2" type="ORF">R3P38DRAFT_3178961</name>
</gene>
<name>A0AAW0CVJ4_9AGAR</name>
<dbReference type="EMBL" id="JAWWNJ010000013">
    <property type="protein sequence ID" value="KAK7042403.1"/>
    <property type="molecule type" value="Genomic_DNA"/>
</dbReference>
<organism evidence="2 3">
    <name type="scientific">Favolaschia claudopus</name>
    <dbReference type="NCBI Taxonomy" id="2862362"/>
    <lineage>
        <taxon>Eukaryota</taxon>
        <taxon>Fungi</taxon>
        <taxon>Dikarya</taxon>
        <taxon>Basidiomycota</taxon>
        <taxon>Agaricomycotina</taxon>
        <taxon>Agaricomycetes</taxon>
        <taxon>Agaricomycetidae</taxon>
        <taxon>Agaricales</taxon>
        <taxon>Marasmiineae</taxon>
        <taxon>Mycenaceae</taxon>
        <taxon>Favolaschia</taxon>
    </lineage>
</organism>
<evidence type="ECO:0000259" key="1">
    <source>
        <dbReference type="Pfam" id="PF17667"/>
    </source>
</evidence>
<dbReference type="Proteomes" id="UP001362999">
    <property type="component" value="Unassembled WGS sequence"/>
</dbReference>
<dbReference type="PANTHER" id="PTHR38248:SF2">
    <property type="entry name" value="FUNK1 11"/>
    <property type="match status" value="1"/>
</dbReference>
<dbReference type="PANTHER" id="PTHR38248">
    <property type="entry name" value="FUNK1 6"/>
    <property type="match status" value="1"/>
</dbReference>
<evidence type="ECO:0000313" key="3">
    <source>
        <dbReference type="Proteomes" id="UP001362999"/>
    </source>
</evidence>
<dbReference type="AlphaFoldDB" id="A0AAW0CVJ4"/>
<proteinExistence type="predicted"/>
<dbReference type="Pfam" id="PF17667">
    <property type="entry name" value="Pkinase_fungal"/>
    <property type="match status" value="1"/>
</dbReference>
<reference evidence="2 3" key="1">
    <citation type="journal article" date="2024" name="J Genomics">
        <title>Draft genome sequencing and assembly of Favolaschia claudopus CIRM-BRFM 2984 isolated from oak limbs.</title>
        <authorList>
            <person name="Navarro D."/>
            <person name="Drula E."/>
            <person name="Chaduli D."/>
            <person name="Cazenave R."/>
            <person name="Ahrendt S."/>
            <person name="Wang J."/>
            <person name="Lipzen A."/>
            <person name="Daum C."/>
            <person name="Barry K."/>
            <person name="Grigoriev I.V."/>
            <person name="Favel A."/>
            <person name="Rosso M.N."/>
            <person name="Martin F."/>
        </authorList>
    </citation>
    <scope>NUCLEOTIDE SEQUENCE [LARGE SCALE GENOMIC DNA]</scope>
    <source>
        <strain evidence="2 3">CIRM-BRFM 2984</strain>
    </source>
</reference>
<protein>
    <recommendedName>
        <fullName evidence="1">Fungal-type protein kinase domain-containing protein</fullName>
    </recommendedName>
</protein>
<feature type="domain" description="Fungal-type protein kinase" evidence="1">
    <location>
        <begin position="14"/>
        <end position="170"/>
    </location>
</feature>
<keyword evidence="3" id="KW-1185">Reference proteome</keyword>
<dbReference type="InterPro" id="IPR040976">
    <property type="entry name" value="Pkinase_fungal"/>
</dbReference>
<comment type="caution">
    <text evidence="2">The sequence shown here is derived from an EMBL/GenBank/DDBJ whole genome shotgun (WGS) entry which is preliminary data.</text>
</comment>